<feature type="compositionally biased region" description="Polar residues" evidence="9">
    <location>
        <begin position="1655"/>
        <end position="1665"/>
    </location>
</feature>
<comment type="subcellular location">
    <subcellularLocation>
        <location evidence="1">Nucleus</location>
    </subcellularLocation>
</comment>
<evidence type="ECO:0000256" key="7">
    <source>
        <dbReference type="ARBA" id="ARBA00023125"/>
    </source>
</evidence>
<evidence type="ECO:0000256" key="5">
    <source>
        <dbReference type="ARBA" id="ARBA00022806"/>
    </source>
</evidence>
<keyword evidence="7" id="KW-0238">DNA-binding</keyword>
<dbReference type="RefSeq" id="XP_062640410.1">
    <property type="nucleotide sequence ID" value="XM_062782881.1"/>
</dbReference>
<dbReference type="Proteomes" id="UP001302676">
    <property type="component" value="Unassembled WGS sequence"/>
</dbReference>
<feature type="compositionally biased region" description="Basic residues" evidence="9">
    <location>
        <begin position="787"/>
        <end position="796"/>
    </location>
</feature>
<evidence type="ECO:0000259" key="10">
    <source>
        <dbReference type="PROSITE" id="PS51192"/>
    </source>
</evidence>
<dbReference type="PROSITE" id="PS51194">
    <property type="entry name" value="HELICASE_CTER"/>
    <property type="match status" value="1"/>
</dbReference>
<dbReference type="Pfam" id="PF00271">
    <property type="entry name" value="Helicase_C"/>
    <property type="match status" value="1"/>
</dbReference>
<dbReference type="InterPro" id="IPR056026">
    <property type="entry name" value="DUF7607"/>
</dbReference>
<evidence type="ECO:0000313" key="12">
    <source>
        <dbReference type="EMBL" id="KAK4147039.1"/>
    </source>
</evidence>
<dbReference type="Gene3D" id="3.40.50.300">
    <property type="entry name" value="P-loop containing nucleotide triphosphate hydrolases"/>
    <property type="match status" value="1"/>
</dbReference>
<dbReference type="PANTHER" id="PTHR45797">
    <property type="entry name" value="RAD54-LIKE"/>
    <property type="match status" value="1"/>
</dbReference>
<feature type="region of interest" description="Disordered" evidence="9">
    <location>
        <begin position="313"/>
        <end position="336"/>
    </location>
</feature>
<dbReference type="Pfam" id="PF24580">
    <property type="entry name" value="DUF7607"/>
    <property type="match status" value="1"/>
</dbReference>
<feature type="domain" description="Helicase C-terminal" evidence="11">
    <location>
        <begin position="1244"/>
        <end position="1394"/>
    </location>
</feature>
<feature type="compositionally biased region" description="Basic and acidic residues" evidence="9">
    <location>
        <begin position="797"/>
        <end position="807"/>
    </location>
</feature>
<feature type="compositionally biased region" description="Low complexity" evidence="9">
    <location>
        <begin position="1666"/>
        <end position="1683"/>
    </location>
</feature>
<feature type="region of interest" description="Disordered" evidence="9">
    <location>
        <begin position="1615"/>
        <end position="1683"/>
    </location>
</feature>
<comment type="caution">
    <text evidence="12">The sequence shown here is derived from an EMBL/GenBank/DDBJ whole genome shotgun (WGS) entry which is preliminary data.</text>
</comment>
<evidence type="ECO:0000256" key="2">
    <source>
        <dbReference type="ARBA" id="ARBA00007025"/>
    </source>
</evidence>
<name>A0AAN6ZR73_9PEZI</name>
<feature type="compositionally biased region" description="Polar residues" evidence="9">
    <location>
        <begin position="545"/>
        <end position="555"/>
    </location>
</feature>
<dbReference type="PROSITE" id="PS51192">
    <property type="entry name" value="HELICASE_ATP_BIND_1"/>
    <property type="match status" value="1"/>
</dbReference>
<evidence type="ECO:0000259" key="11">
    <source>
        <dbReference type="PROSITE" id="PS51194"/>
    </source>
</evidence>
<proteinExistence type="inferred from homology"/>
<dbReference type="GO" id="GO:0016887">
    <property type="term" value="F:ATP hydrolysis activity"/>
    <property type="evidence" value="ECO:0007669"/>
    <property type="project" value="InterPro"/>
</dbReference>
<dbReference type="InterPro" id="IPR038718">
    <property type="entry name" value="SNF2-like_sf"/>
</dbReference>
<evidence type="ECO:0000256" key="9">
    <source>
        <dbReference type="SAM" id="MobiDB-lite"/>
    </source>
</evidence>
<evidence type="ECO:0000256" key="3">
    <source>
        <dbReference type="ARBA" id="ARBA00022741"/>
    </source>
</evidence>
<dbReference type="GO" id="GO:0003677">
    <property type="term" value="F:DNA binding"/>
    <property type="evidence" value="ECO:0007669"/>
    <property type="project" value="UniProtKB-KW"/>
</dbReference>
<dbReference type="CDD" id="cd18793">
    <property type="entry name" value="SF2_C_SNF"/>
    <property type="match status" value="1"/>
</dbReference>
<keyword evidence="3" id="KW-0547">Nucleotide-binding</keyword>
<dbReference type="GeneID" id="87819494"/>
<accession>A0AAN6ZR73</accession>
<dbReference type="Gene3D" id="3.40.50.10810">
    <property type="entry name" value="Tandem AAA-ATPase domain"/>
    <property type="match status" value="1"/>
</dbReference>
<comment type="similarity">
    <text evidence="2">Belongs to the SNF2/RAD54 helicase family.</text>
</comment>
<dbReference type="PANTHER" id="PTHR45797:SF1">
    <property type="entry name" value="HELICASE ARIP4"/>
    <property type="match status" value="1"/>
</dbReference>
<dbReference type="InterPro" id="IPR001650">
    <property type="entry name" value="Helicase_C-like"/>
</dbReference>
<organism evidence="12 13">
    <name type="scientific">Dichotomopilus funicola</name>
    <dbReference type="NCBI Taxonomy" id="1934379"/>
    <lineage>
        <taxon>Eukaryota</taxon>
        <taxon>Fungi</taxon>
        <taxon>Dikarya</taxon>
        <taxon>Ascomycota</taxon>
        <taxon>Pezizomycotina</taxon>
        <taxon>Sordariomycetes</taxon>
        <taxon>Sordariomycetidae</taxon>
        <taxon>Sordariales</taxon>
        <taxon>Chaetomiaceae</taxon>
        <taxon>Dichotomopilus</taxon>
    </lineage>
</organism>
<keyword evidence="13" id="KW-1185">Reference proteome</keyword>
<reference evidence="12" key="1">
    <citation type="journal article" date="2023" name="Mol. Phylogenet. Evol.">
        <title>Genome-scale phylogeny and comparative genomics of the fungal order Sordariales.</title>
        <authorList>
            <person name="Hensen N."/>
            <person name="Bonometti L."/>
            <person name="Westerberg I."/>
            <person name="Brannstrom I.O."/>
            <person name="Guillou S."/>
            <person name="Cros-Aarteil S."/>
            <person name="Calhoun S."/>
            <person name="Haridas S."/>
            <person name="Kuo A."/>
            <person name="Mondo S."/>
            <person name="Pangilinan J."/>
            <person name="Riley R."/>
            <person name="LaButti K."/>
            <person name="Andreopoulos B."/>
            <person name="Lipzen A."/>
            <person name="Chen C."/>
            <person name="Yan M."/>
            <person name="Daum C."/>
            <person name="Ng V."/>
            <person name="Clum A."/>
            <person name="Steindorff A."/>
            <person name="Ohm R.A."/>
            <person name="Martin F."/>
            <person name="Silar P."/>
            <person name="Natvig D.O."/>
            <person name="Lalanne C."/>
            <person name="Gautier V."/>
            <person name="Ament-Velasquez S.L."/>
            <person name="Kruys A."/>
            <person name="Hutchinson M.I."/>
            <person name="Powell A.J."/>
            <person name="Barry K."/>
            <person name="Miller A.N."/>
            <person name="Grigoriev I.V."/>
            <person name="Debuchy R."/>
            <person name="Gladieux P."/>
            <person name="Hiltunen Thoren M."/>
            <person name="Johannesson H."/>
        </authorList>
    </citation>
    <scope>NUCLEOTIDE SEQUENCE</scope>
    <source>
        <strain evidence="12">CBS 141.50</strain>
    </source>
</reference>
<dbReference type="Pfam" id="PF00176">
    <property type="entry name" value="SNF2-rel_dom"/>
    <property type="match status" value="1"/>
</dbReference>
<feature type="region of interest" description="Disordered" evidence="9">
    <location>
        <begin position="527"/>
        <end position="555"/>
    </location>
</feature>
<reference evidence="12" key="2">
    <citation type="submission" date="2023-05" db="EMBL/GenBank/DDBJ databases">
        <authorList>
            <consortium name="Lawrence Berkeley National Laboratory"/>
            <person name="Steindorff A."/>
            <person name="Hensen N."/>
            <person name="Bonometti L."/>
            <person name="Westerberg I."/>
            <person name="Brannstrom I.O."/>
            <person name="Guillou S."/>
            <person name="Cros-Aarteil S."/>
            <person name="Calhoun S."/>
            <person name="Haridas S."/>
            <person name="Kuo A."/>
            <person name="Mondo S."/>
            <person name="Pangilinan J."/>
            <person name="Riley R."/>
            <person name="Labutti K."/>
            <person name="Andreopoulos B."/>
            <person name="Lipzen A."/>
            <person name="Chen C."/>
            <person name="Yanf M."/>
            <person name="Daum C."/>
            <person name="Ng V."/>
            <person name="Clum A."/>
            <person name="Ohm R."/>
            <person name="Martin F."/>
            <person name="Silar P."/>
            <person name="Natvig D."/>
            <person name="Lalanne C."/>
            <person name="Gautier V."/>
            <person name="Ament-Velasquez S.L."/>
            <person name="Kruys A."/>
            <person name="Hutchinson M.I."/>
            <person name="Powell A.J."/>
            <person name="Barry K."/>
            <person name="Miller A.N."/>
            <person name="Grigoriev I.V."/>
            <person name="Debuchy R."/>
            <person name="Gladieux P."/>
            <person name="Thoren M.H."/>
            <person name="Johannesson H."/>
        </authorList>
    </citation>
    <scope>NUCLEOTIDE SEQUENCE</scope>
    <source>
        <strain evidence="12">CBS 141.50</strain>
    </source>
</reference>
<evidence type="ECO:0000256" key="6">
    <source>
        <dbReference type="ARBA" id="ARBA00022840"/>
    </source>
</evidence>
<feature type="region of interest" description="Disordered" evidence="9">
    <location>
        <begin position="726"/>
        <end position="807"/>
    </location>
</feature>
<dbReference type="EMBL" id="MU853558">
    <property type="protein sequence ID" value="KAK4147039.1"/>
    <property type="molecule type" value="Genomic_DNA"/>
</dbReference>
<evidence type="ECO:0000313" key="13">
    <source>
        <dbReference type="Proteomes" id="UP001302676"/>
    </source>
</evidence>
<keyword evidence="8" id="KW-0539">Nucleus</keyword>
<gene>
    <name evidence="12" type="ORF">C8A04DRAFT_34584</name>
</gene>
<dbReference type="InterPro" id="IPR044574">
    <property type="entry name" value="ARIP4-like"/>
</dbReference>
<evidence type="ECO:0000256" key="8">
    <source>
        <dbReference type="ARBA" id="ARBA00023242"/>
    </source>
</evidence>
<evidence type="ECO:0000256" key="1">
    <source>
        <dbReference type="ARBA" id="ARBA00004123"/>
    </source>
</evidence>
<dbReference type="GO" id="GO:0005634">
    <property type="term" value="C:nucleus"/>
    <property type="evidence" value="ECO:0007669"/>
    <property type="project" value="UniProtKB-SubCell"/>
</dbReference>
<sequence>MAEDDQDDPFLWDEDRVVQELCTVNRSWKAPAAKRLPDPATLEAKIRDCGVDGESLLTYGDELGYDQLWGSLGVKKLPHQLALKDAINQFRKRSEGFKKWRALQLANSQTAEIDEAAIKSESLRLDDPQAAIEPTPALDVGPGQTHARPVGAAEDLGNTYPGVLSPTLSGSVDCNPLDPAQVLEGADAGEGEPPKKKRRAALTTVLDDTLGDRNFTAIPVEGDIFNDQFGDQVILNNTAEALIHASGSTGFLGPRVLLQGDILAPALGIPSDPANDAFTLLPSHIAPGRRLQVAAVMKRFLRTNLAEKLQLDDGNGSVKADSEDIESDHESVDSETWREYQEEEEELAAIEAGKAANNDRGASKEEATELIKSIIKDLEARWLAEKKPKCDLKAFKTWQDARRNTQRAALISRARNDLAHFDKHLAKLSGYIIGGHWTTKELTEKAAGFLEATVDNKMRQKWLIDPSTLPRPAPKRVKRPEPMADDEEVLTSDDDIGAFVEYDEEDQFVPPIGDEMDVDSEPLYDQTVTKAPDAPSSVPDVARSPSRTTDLLSVSPTPRKIKTETAVTPATLRQTGAAASEAIVIDSSPSPPKLTDDEKIGEIGIQHWEQAKDPKRLLVAVLCEWSRGKLSRIYEAINGRSHTELWAKHMQPILTASDDLILSAADPEETFHLCRLFDIFISVSAQRFRQTVLKRSTRHRMKREGGSFAKFCSFLRRILSYFLGIAPQPPTPARPRGGPKGSRQGMPASPTPSTPLTVKRHDPADDPETLEEESASDEPNAPDTPLTKKRRRKKRRDATAKNLRLDNVKRNEEFNRRTRELRDRLAKQGSVSSKTARLIVNETKESDDQALIYFNDHIGSKIKDHQIEGVRFMWNQVVVDSNIRQGCLLAHTMGLGKTMQVISLLVVIAESSASPDESVWSQIPESLRDSKTLILCPASLVDNWEEEIRMWAPNEVLGPVWRVDTALPSKQVKTLEDWASSGGILLLSYNRFTTLMRTDEAVAKLLQETPNLVVGDEAHSIKNSESMRHQATANFTTMSRIAMTGSPLTNNVMDYYAMINWVAPNYLADIAEFRDRFSRPINDGLFTDSEEYKKRKARRMLHVLKETVDPKVHRRDIEVLQGELPKKREFIITLPLTKVQTRLYRIYIECALATAGDQATTQAKAWSLVANLGLVLAHPVIFKTVTAHKEKVAATKAQAAQPQGKNEEETEVEVEVPQNVMSQMRTAVAIREIENYSLSNKVLALLQILEECKKVGDKVLVFSQRTPTLDYIENIFKRKRVIYQRLDGHTPVATRQDSVKKFNTASESEVYLVATRAGGVGLNIYGANRVVIFDFKYSPTDEKQAIGRAYRLGQTKPVYVYWLTIGGTFEDTIHNRAVFKTQLASRVVDKKNPDPYSRKTSEYFKMPEEVEQQDLSGAKGQDRVLDALLDSEEIGSLIRKITSTETFEREETYELTQEEKQEAEKDIQMERLRSQNPEEYRRREQERAMQARGISGMYPLPPGLFPPRPGFTDGESQPVSDGTASRCSRIVKIKVPEHLRERLNLGPRVVGNSNSDHSTRQLLTPTSTALARQPVPPAVAAVNAALAATTFAATTHAADTPPSTIINPPLAVARPLADQGGSAGPQTAPVPNGAASDSVPAQQEAAPVPQPILASGSQFKGAQNISPSAAPSGPSWSAPGPSFSETVISASDFPELVAVHNTLSQEGRHVRHHPTELISRIASIWAQNKVGRLPMVDKTQNLQKFSRSQRFSEAMLSGYMDPEQLATMKRPEMEAVWSALGAMSAAEFKQQAWTAKADINNVRNTDNTRNT</sequence>
<protein>
    <submittedName>
        <fullName evidence="12">SNF2 family N-terminal domain-containing protein</fullName>
    </submittedName>
</protein>
<feature type="domain" description="Helicase ATP-binding" evidence="10">
    <location>
        <begin position="878"/>
        <end position="1065"/>
    </location>
</feature>
<evidence type="ECO:0000256" key="4">
    <source>
        <dbReference type="ARBA" id="ARBA00022801"/>
    </source>
</evidence>
<dbReference type="SUPFAM" id="SSF52540">
    <property type="entry name" value="P-loop containing nucleoside triphosphate hydrolases"/>
    <property type="match status" value="2"/>
</dbReference>
<keyword evidence="6" id="KW-0067">ATP-binding</keyword>
<dbReference type="InterPro" id="IPR000330">
    <property type="entry name" value="SNF2_N"/>
</dbReference>
<dbReference type="InterPro" id="IPR014001">
    <property type="entry name" value="Helicase_ATP-bd"/>
</dbReference>
<dbReference type="SMART" id="SM00490">
    <property type="entry name" value="HELICc"/>
    <property type="match status" value="1"/>
</dbReference>
<keyword evidence="5" id="KW-0347">Helicase</keyword>
<dbReference type="GO" id="GO:0004386">
    <property type="term" value="F:helicase activity"/>
    <property type="evidence" value="ECO:0007669"/>
    <property type="project" value="UniProtKB-KW"/>
</dbReference>
<keyword evidence="4" id="KW-0378">Hydrolase</keyword>
<feature type="region of interest" description="Disordered" evidence="9">
    <location>
        <begin position="466"/>
        <end position="488"/>
    </location>
</feature>
<feature type="compositionally biased region" description="Acidic residues" evidence="9">
    <location>
        <begin position="765"/>
        <end position="776"/>
    </location>
</feature>
<dbReference type="GO" id="GO:0005524">
    <property type="term" value="F:ATP binding"/>
    <property type="evidence" value="ECO:0007669"/>
    <property type="project" value="UniProtKB-KW"/>
</dbReference>
<dbReference type="SMART" id="SM00487">
    <property type="entry name" value="DEXDc"/>
    <property type="match status" value="1"/>
</dbReference>
<dbReference type="InterPro" id="IPR027417">
    <property type="entry name" value="P-loop_NTPase"/>
</dbReference>
<dbReference type="InterPro" id="IPR049730">
    <property type="entry name" value="SNF2/RAD54-like_C"/>
</dbReference>